<gene>
    <name evidence="8" type="ORF">R3P38DRAFT_3326547</name>
</gene>
<evidence type="ECO:0000313" key="9">
    <source>
        <dbReference type="Proteomes" id="UP001362999"/>
    </source>
</evidence>
<dbReference type="GO" id="GO:0007188">
    <property type="term" value="P:adenylate cyclase-modulating G protein-coupled receptor signaling pathway"/>
    <property type="evidence" value="ECO:0007669"/>
    <property type="project" value="TreeGrafter"/>
</dbReference>
<dbReference type="PANTHER" id="PTHR10218">
    <property type="entry name" value="GTP-BINDING PROTEIN ALPHA SUBUNIT"/>
    <property type="match status" value="1"/>
</dbReference>
<protein>
    <submittedName>
        <fullName evidence="8">Guanine nucleotide binding protein, alpha subunit</fullName>
    </submittedName>
</protein>
<evidence type="ECO:0000256" key="7">
    <source>
        <dbReference type="SAM" id="MobiDB-lite"/>
    </source>
</evidence>
<dbReference type="GO" id="GO:0005737">
    <property type="term" value="C:cytoplasm"/>
    <property type="evidence" value="ECO:0007669"/>
    <property type="project" value="TreeGrafter"/>
</dbReference>
<evidence type="ECO:0000256" key="3">
    <source>
        <dbReference type="ARBA" id="ARBA00023134"/>
    </source>
</evidence>
<dbReference type="GO" id="GO:0046872">
    <property type="term" value="F:metal ion binding"/>
    <property type="evidence" value="ECO:0007669"/>
    <property type="project" value="UniProtKB-KW"/>
</dbReference>
<feature type="binding site" evidence="5">
    <location>
        <position position="445"/>
    </location>
    <ligand>
        <name>GTP</name>
        <dbReference type="ChEBI" id="CHEBI:37565"/>
    </ligand>
</feature>
<evidence type="ECO:0000256" key="4">
    <source>
        <dbReference type="ARBA" id="ARBA00023224"/>
    </source>
</evidence>
<dbReference type="PROSITE" id="PS51882">
    <property type="entry name" value="G_ALPHA"/>
    <property type="match status" value="1"/>
</dbReference>
<evidence type="ECO:0000256" key="2">
    <source>
        <dbReference type="ARBA" id="ARBA00022741"/>
    </source>
</evidence>
<feature type="binding site" evidence="5">
    <location>
        <begin position="384"/>
        <end position="387"/>
    </location>
    <ligand>
        <name>GTP</name>
        <dbReference type="ChEBI" id="CHEBI:37565"/>
    </ligand>
</feature>
<dbReference type="Pfam" id="PF00503">
    <property type="entry name" value="G-alpha"/>
    <property type="match status" value="1"/>
</dbReference>
<dbReference type="GO" id="GO:0005834">
    <property type="term" value="C:heterotrimeric G-protein complex"/>
    <property type="evidence" value="ECO:0007669"/>
    <property type="project" value="TreeGrafter"/>
</dbReference>
<keyword evidence="4" id="KW-0807">Transducer</keyword>
<feature type="binding site" evidence="6">
    <location>
        <position position="290"/>
    </location>
    <ligand>
        <name>Mg(2+)</name>
        <dbReference type="ChEBI" id="CHEBI:18420"/>
    </ligand>
</feature>
<dbReference type="PRINTS" id="PR00318">
    <property type="entry name" value="GPROTEINA"/>
</dbReference>
<evidence type="ECO:0000313" key="8">
    <source>
        <dbReference type="EMBL" id="KAK7002329.1"/>
    </source>
</evidence>
<dbReference type="EMBL" id="JAWWNJ010000079">
    <property type="protein sequence ID" value="KAK7002329.1"/>
    <property type="molecule type" value="Genomic_DNA"/>
</dbReference>
<comment type="caution">
    <text evidence="8">The sequence shown here is derived from an EMBL/GenBank/DDBJ whole genome shotgun (WGS) entry which is preliminary data.</text>
</comment>
<proteinExistence type="predicted"/>
<evidence type="ECO:0000256" key="5">
    <source>
        <dbReference type="PIRSR" id="PIRSR601019-1"/>
    </source>
</evidence>
<keyword evidence="9" id="KW-1185">Reference proteome</keyword>
<dbReference type="FunFam" id="3.40.50.300:FF:000692">
    <property type="entry name" value="Guanine nucleotide-binding protein subunit alpha"/>
    <property type="match status" value="1"/>
</dbReference>
<dbReference type="SUPFAM" id="SSF52540">
    <property type="entry name" value="P-loop containing nucleoside triphosphate hydrolases"/>
    <property type="match status" value="1"/>
</dbReference>
<evidence type="ECO:0000256" key="6">
    <source>
        <dbReference type="PIRSR" id="PIRSR601019-2"/>
    </source>
</evidence>
<keyword evidence="1 6" id="KW-0479">Metal-binding</keyword>
<keyword evidence="3 5" id="KW-0342">GTP-binding</keyword>
<feature type="binding site" evidence="5">
    <location>
        <begin position="284"/>
        <end position="290"/>
    </location>
    <ligand>
        <name>GTP</name>
        <dbReference type="ChEBI" id="CHEBI:37565"/>
    </ligand>
</feature>
<dbReference type="InterPro" id="IPR001019">
    <property type="entry name" value="Gprotein_alpha_su"/>
</dbReference>
<dbReference type="InterPro" id="IPR011025">
    <property type="entry name" value="GproteinA_insert"/>
</dbReference>
<dbReference type="GO" id="GO:0005525">
    <property type="term" value="F:GTP binding"/>
    <property type="evidence" value="ECO:0007669"/>
    <property type="project" value="UniProtKB-KW"/>
</dbReference>
<accession>A0AAW0A8W6</accession>
<dbReference type="AlphaFoldDB" id="A0AAW0A8W6"/>
<dbReference type="GO" id="GO:0031683">
    <property type="term" value="F:G-protein beta/gamma-subunit complex binding"/>
    <property type="evidence" value="ECO:0007669"/>
    <property type="project" value="InterPro"/>
</dbReference>
<dbReference type="GO" id="GO:0003924">
    <property type="term" value="F:GTPase activity"/>
    <property type="evidence" value="ECO:0007669"/>
    <property type="project" value="InterPro"/>
</dbReference>
<dbReference type="SMART" id="SM00275">
    <property type="entry name" value="G_alpha"/>
    <property type="match status" value="1"/>
</dbReference>
<dbReference type="GO" id="GO:0001664">
    <property type="term" value="F:G protein-coupled receptor binding"/>
    <property type="evidence" value="ECO:0007669"/>
    <property type="project" value="TreeGrafter"/>
</dbReference>
<keyword evidence="6" id="KW-0460">Magnesium</keyword>
<dbReference type="InterPro" id="IPR027417">
    <property type="entry name" value="P-loop_NTPase"/>
</dbReference>
<sequence>MFSLDEADPISQALSPPQNESDQDKQNRNLRERAAKLASDEIDARLNKERLQIRRTPKPVKILLLGRSLSPSCYFQLMCEPKAFRAERASWRLIIHLNVIRSTRIILDALASTSRTRSEYSQYTPRSSYASQYSTHSTSIEDLVSDLLPLRTRLASVLELEETLRQRLAARTDLAPDVYPGQERYQNMAQLSFSGPLNSTIRLRRANQEMIDGSSAVQCNDADDDSARILYERSADLLQLWRDQTVHAVLERRKIRLRESAGFFLDELETVTSLQYVPTDGHILRARLRTLGVSEHRMLLSDPYGGITREFRLYDVGGHRSMRPKWAPYFDDMDAIIFVVPISAFDQVLAEDHSVNRLADSIELWTSIVTNQLLQNSNMILLLNKIDILQAKLASGIRFADYFPSYGLRPNDYDSVSRYVSKKFNSILQQRSPSPRVFYCQCTNAIDAQSTAFVLMGIKDMLMRFNLKESLIL</sequence>
<dbReference type="Gene3D" id="3.40.50.300">
    <property type="entry name" value="P-loop containing nucleotide triphosphate hydrolases"/>
    <property type="match status" value="1"/>
</dbReference>
<feature type="region of interest" description="Disordered" evidence="7">
    <location>
        <begin position="1"/>
        <end position="27"/>
    </location>
</feature>
<name>A0AAW0A8W6_9AGAR</name>
<dbReference type="PANTHER" id="PTHR10218:SF360">
    <property type="entry name" value="GUANINE NUCLEOTIDE-BINDING PROTEIN SUBUNIT ALPHA HOMOLOG"/>
    <property type="match status" value="1"/>
</dbReference>
<reference evidence="8 9" key="1">
    <citation type="journal article" date="2024" name="J Genomics">
        <title>Draft genome sequencing and assembly of Favolaschia claudopus CIRM-BRFM 2984 isolated from oak limbs.</title>
        <authorList>
            <person name="Navarro D."/>
            <person name="Drula E."/>
            <person name="Chaduli D."/>
            <person name="Cazenave R."/>
            <person name="Ahrendt S."/>
            <person name="Wang J."/>
            <person name="Lipzen A."/>
            <person name="Daum C."/>
            <person name="Barry K."/>
            <person name="Grigoriev I.V."/>
            <person name="Favel A."/>
            <person name="Rosso M.N."/>
            <person name="Martin F."/>
        </authorList>
    </citation>
    <scope>NUCLEOTIDE SEQUENCE [LARGE SCALE GENOMIC DNA]</scope>
    <source>
        <strain evidence="8 9">CIRM-BRFM 2984</strain>
    </source>
</reference>
<evidence type="ECO:0000256" key="1">
    <source>
        <dbReference type="ARBA" id="ARBA00022723"/>
    </source>
</evidence>
<dbReference type="SUPFAM" id="SSF47895">
    <property type="entry name" value="Transducin (alpha subunit), insertion domain"/>
    <property type="match status" value="1"/>
</dbReference>
<keyword evidence="2 5" id="KW-0547">Nucleotide-binding</keyword>
<dbReference type="Proteomes" id="UP001362999">
    <property type="component" value="Unassembled WGS sequence"/>
</dbReference>
<organism evidence="8 9">
    <name type="scientific">Favolaschia claudopus</name>
    <dbReference type="NCBI Taxonomy" id="2862362"/>
    <lineage>
        <taxon>Eukaryota</taxon>
        <taxon>Fungi</taxon>
        <taxon>Dikarya</taxon>
        <taxon>Basidiomycota</taxon>
        <taxon>Agaricomycotina</taxon>
        <taxon>Agaricomycetes</taxon>
        <taxon>Agaricomycetidae</taxon>
        <taxon>Agaricales</taxon>
        <taxon>Marasmiineae</taxon>
        <taxon>Mycenaceae</taxon>
        <taxon>Favolaschia</taxon>
    </lineage>
</organism>